<name>A0A835GBW8_SPOEX</name>
<comment type="caution">
    <text evidence="2">The sequence shown here is derived from an EMBL/GenBank/DDBJ whole genome shotgun (WGS) entry which is preliminary data.</text>
</comment>
<gene>
    <name evidence="2" type="ORF">HW555_008790</name>
</gene>
<reference evidence="2" key="1">
    <citation type="submission" date="2020-08" db="EMBL/GenBank/DDBJ databases">
        <title>Spodoptera exigua strain:BAW_Kor-Di-RS1 Genome sequencing and assembly.</title>
        <authorList>
            <person name="Kim J."/>
            <person name="Nam H.Y."/>
            <person name="Kwon M."/>
            <person name="Choi J.H."/>
            <person name="Cho S.R."/>
            <person name="Kim G.-H."/>
        </authorList>
    </citation>
    <scope>NUCLEOTIDE SEQUENCE</scope>
    <source>
        <strain evidence="2">BAW_Kor-Di-RS1</strain>
        <tissue evidence="2">Whole-body</tissue>
    </source>
</reference>
<dbReference type="AlphaFoldDB" id="A0A835GBW8"/>
<protein>
    <submittedName>
        <fullName evidence="2">Uncharacterized protein</fullName>
    </submittedName>
</protein>
<evidence type="ECO:0000313" key="3">
    <source>
        <dbReference type="Proteomes" id="UP000648187"/>
    </source>
</evidence>
<evidence type="ECO:0000313" key="2">
    <source>
        <dbReference type="EMBL" id="KAF9412787.1"/>
    </source>
</evidence>
<proteinExistence type="predicted"/>
<dbReference type="Proteomes" id="UP000648187">
    <property type="component" value="Unassembled WGS sequence"/>
</dbReference>
<accession>A0A835GBW8</accession>
<feature type="region of interest" description="Disordered" evidence="1">
    <location>
        <begin position="115"/>
        <end position="153"/>
    </location>
</feature>
<evidence type="ECO:0000256" key="1">
    <source>
        <dbReference type="SAM" id="MobiDB-lite"/>
    </source>
</evidence>
<keyword evidence="3" id="KW-1185">Reference proteome</keyword>
<organism evidence="2 3">
    <name type="scientific">Spodoptera exigua</name>
    <name type="common">Beet armyworm</name>
    <name type="synonym">Noctua fulgens</name>
    <dbReference type="NCBI Taxonomy" id="7107"/>
    <lineage>
        <taxon>Eukaryota</taxon>
        <taxon>Metazoa</taxon>
        <taxon>Ecdysozoa</taxon>
        <taxon>Arthropoda</taxon>
        <taxon>Hexapoda</taxon>
        <taxon>Insecta</taxon>
        <taxon>Pterygota</taxon>
        <taxon>Neoptera</taxon>
        <taxon>Endopterygota</taxon>
        <taxon>Lepidoptera</taxon>
        <taxon>Glossata</taxon>
        <taxon>Ditrysia</taxon>
        <taxon>Noctuoidea</taxon>
        <taxon>Noctuidae</taxon>
        <taxon>Amphipyrinae</taxon>
        <taxon>Spodoptera</taxon>
    </lineage>
</organism>
<sequence>MFRAHTTCVGTARSTHLNNFWVSSQPLIECHQFLYANIWANFGMGIKCLHQLELAYLSLRVKVISAHQLQIQYLEAFPYYDIEYLYVMVVSGDDITNWMVLGRVRKMTICSGSTLPPPRRLGASPGRRGGGPALSPPLPARPRALPLPTDSDMSKQKNKELIIILASTTCLNSTEILNIPVEVGDSPSSSGSISSLGTVVAGSGAGGAARDELGCCNMSLDCWRRCLRRLISAISRAISASISACRRRVSSLK</sequence>
<dbReference type="EMBL" id="JACKWZ010000178">
    <property type="protein sequence ID" value="KAF9412787.1"/>
    <property type="molecule type" value="Genomic_DNA"/>
</dbReference>